<sequence>MESAVIIPKPPIFYESKHYPSLCYLPPDSAICKNKDDKGNYVEDVVGELPIRFYFDITTEQCYPFGTQNCGGNENSFNSSEACIAKCTLI</sequence>
<dbReference type="Proteomes" id="UP000095286">
    <property type="component" value="Unplaced"/>
</dbReference>
<name>A0AC35TUH0_9BILA</name>
<dbReference type="WBParaSite" id="RSKR_0000416400.1">
    <property type="protein sequence ID" value="RSKR_0000416400.1"/>
    <property type="gene ID" value="RSKR_0000416400"/>
</dbReference>
<proteinExistence type="predicted"/>
<reference evidence="2" key="1">
    <citation type="submission" date="2016-11" db="UniProtKB">
        <authorList>
            <consortium name="WormBaseParasite"/>
        </authorList>
    </citation>
    <scope>IDENTIFICATION</scope>
    <source>
        <strain evidence="2">KR3021</strain>
    </source>
</reference>
<protein>
    <submittedName>
        <fullName evidence="2">BPTI/Kunitz inhibitor domain-containing protein</fullName>
    </submittedName>
</protein>
<evidence type="ECO:0000313" key="1">
    <source>
        <dbReference type="Proteomes" id="UP000095286"/>
    </source>
</evidence>
<accession>A0AC35TUH0</accession>
<evidence type="ECO:0000313" key="2">
    <source>
        <dbReference type="WBParaSite" id="RSKR_0000416400.1"/>
    </source>
</evidence>
<organism evidence="1 2">
    <name type="scientific">Rhabditophanes sp. KR3021</name>
    <dbReference type="NCBI Taxonomy" id="114890"/>
    <lineage>
        <taxon>Eukaryota</taxon>
        <taxon>Metazoa</taxon>
        <taxon>Ecdysozoa</taxon>
        <taxon>Nematoda</taxon>
        <taxon>Chromadorea</taxon>
        <taxon>Rhabditida</taxon>
        <taxon>Tylenchina</taxon>
        <taxon>Panagrolaimomorpha</taxon>
        <taxon>Strongyloidoidea</taxon>
        <taxon>Alloionematidae</taxon>
        <taxon>Rhabditophanes</taxon>
    </lineage>
</organism>